<dbReference type="AlphaFoldDB" id="M8BGN9"/>
<dbReference type="InterPro" id="IPR004887">
    <property type="entry name" value="GSH_synth_subst-bd"/>
</dbReference>
<accession>M8BGN9</accession>
<dbReference type="InterPro" id="IPR037013">
    <property type="entry name" value="GSH-S_sub-bd_sf"/>
</dbReference>
<sequence length="295" mass="32716">MTLLATNHYAVMPLSRASTRGRYSRIVGVTSLHRSHRDINVGRCVLLTGINAARTKKVEDFTAWLLEIHAKMMAVNKKEDLNQYSEVLGLDSERIPRNWAASQFAEALGKAWVEYNNERKTLAQVEAEGLVLPDGTLVVDGRPVVVVYFRAGYALTDYPSEVERIARLFIEQSSAIKCPSISYHLVGTKKIQQELAKPSVLERLKNEQGEVLAAYILMQRIFPRASFTQLVQGGVCSEDLSISELGIFGSYLRNKDKVVINSQCGYLMRTKVSSSNEGGVAAGFAVLDSILLTDE</sequence>
<protein>
    <submittedName>
        <fullName evidence="2">Glutathione synthetase, chloroplastic</fullName>
    </submittedName>
</protein>
<dbReference type="Gene3D" id="3.40.50.1760">
    <property type="entry name" value="Glutathione synthase, substrate-binding domain superfamily, eukaryotic"/>
    <property type="match status" value="1"/>
</dbReference>
<name>M8BGN9_AEGTA</name>
<dbReference type="SUPFAM" id="SSF52440">
    <property type="entry name" value="PreATP-grasp domain"/>
    <property type="match status" value="1"/>
</dbReference>
<feature type="domain" description="Glutathione synthase substrate-binding" evidence="1">
    <location>
        <begin position="118"/>
        <end position="186"/>
    </location>
</feature>
<dbReference type="SUPFAM" id="SSF56059">
    <property type="entry name" value="Glutathione synthetase ATP-binding domain-like"/>
    <property type="match status" value="1"/>
</dbReference>
<organism evidence="2">
    <name type="scientific">Aegilops tauschii</name>
    <name type="common">Tausch's goatgrass</name>
    <name type="synonym">Aegilops squarrosa</name>
    <dbReference type="NCBI Taxonomy" id="37682"/>
    <lineage>
        <taxon>Eukaryota</taxon>
        <taxon>Viridiplantae</taxon>
        <taxon>Streptophyta</taxon>
        <taxon>Embryophyta</taxon>
        <taxon>Tracheophyta</taxon>
        <taxon>Spermatophyta</taxon>
        <taxon>Magnoliopsida</taxon>
        <taxon>Liliopsida</taxon>
        <taxon>Poales</taxon>
        <taxon>Poaceae</taxon>
        <taxon>BOP clade</taxon>
        <taxon>Pooideae</taxon>
        <taxon>Triticodae</taxon>
        <taxon>Triticeae</taxon>
        <taxon>Triticinae</taxon>
        <taxon>Aegilops</taxon>
    </lineage>
</organism>
<dbReference type="ExpressionAtlas" id="M8BGN9">
    <property type="expression patterns" value="baseline"/>
</dbReference>
<dbReference type="Gene3D" id="3.30.470.20">
    <property type="entry name" value="ATP-grasp fold, B domain"/>
    <property type="match status" value="1"/>
</dbReference>
<dbReference type="InterPro" id="IPR016185">
    <property type="entry name" value="PreATP-grasp_dom_sf"/>
</dbReference>
<dbReference type="GO" id="GO:0043295">
    <property type="term" value="F:glutathione binding"/>
    <property type="evidence" value="ECO:0007669"/>
    <property type="project" value="TreeGrafter"/>
</dbReference>
<dbReference type="PANTHER" id="PTHR11130:SF0">
    <property type="entry name" value="GLUTATHIONE SYNTHETASE"/>
    <property type="match status" value="1"/>
</dbReference>
<dbReference type="GO" id="GO:0005524">
    <property type="term" value="F:ATP binding"/>
    <property type="evidence" value="ECO:0007669"/>
    <property type="project" value="InterPro"/>
</dbReference>
<dbReference type="GO" id="GO:0005829">
    <property type="term" value="C:cytosol"/>
    <property type="evidence" value="ECO:0007669"/>
    <property type="project" value="TreeGrafter"/>
</dbReference>
<dbReference type="Pfam" id="PF03917">
    <property type="entry name" value="GSH_synth_ATP"/>
    <property type="match status" value="2"/>
</dbReference>
<dbReference type="PANTHER" id="PTHR11130">
    <property type="entry name" value="GLUTATHIONE SYNTHETASE"/>
    <property type="match status" value="1"/>
</dbReference>
<reference evidence="2" key="1">
    <citation type="submission" date="2015-06" db="UniProtKB">
        <authorList>
            <consortium name="EnsemblPlants"/>
        </authorList>
    </citation>
    <scope>IDENTIFICATION</scope>
</reference>
<dbReference type="InterPro" id="IPR005615">
    <property type="entry name" value="Glutathione_synthase"/>
</dbReference>
<proteinExistence type="predicted"/>
<evidence type="ECO:0000259" key="1">
    <source>
        <dbReference type="Pfam" id="PF03199"/>
    </source>
</evidence>
<evidence type="ECO:0000313" key="2">
    <source>
        <dbReference type="EnsemblPlants" id="EMT24135"/>
    </source>
</evidence>
<dbReference type="Pfam" id="PF03199">
    <property type="entry name" value="GSH_synthase"/>
    <property type="match status" value="1"/>
</dbReference>
<dbReference type="EnsemblPlants" id="EMT24135">
    <property type="protein sequence ID" value="EMT24135"/>
    <property type="gene ID" value="F775_19373"/>
</dbReference>
<dbReference type="GO" id="GO:0004363">
    <property type="term" value="F:glutathione synthase activity"/>
    <property type="evidence" value="ECO:0007669"/>
    <property type="project" value="InterPro"/>
</dbReference>